<gene>
    <name evidence="2" type="ORF">NQ318_000344</name>
</gene>
<dbReference type="CDD" id="cd04658">
    <property type="entry name" value="Piwi_piwi-like_Euk"/>
    <property type="match status" value="1"/>
</dbReference>
<dbReference type="Proteomes" id="UP001162162">
    <property type="component" value="Unassembled WGS sequence"/>
</dbReference>
<dbReference type="SUPFAM" id="SSF53098">
    <property type="entry name" value="Ribonuclease H-like"/>
    <property type="match status" value="1"/>
</dbReference>
<evidence type="ECO:0000313" key="2">
    <source>
        <dbReference type="EMBL" id="KAJ8942364.1"/>
    </source>
</evidence>
<dbReference type="EMBL" id="JAPWTK010000331">
    <property type="protein sequence ID" value="KAJ8942364.1"/>
    <property type="molecule type" value="Genomic_DNA"/>
</dbReference>
<dbReference type="InterPro" id="IPR036397">
    <property type="entry name" value="RNaseH_sf"/>
</dbReference>
<dbReference type="Gene3D" id="3.30.420.10">
    <property type="entry name" value="Ribonuclease H-like superfamily/Ribonuclease H"/>
    <property type="match status" value="1"/>
</dbReference>
<dbReference type="InterPro" id="IPR012337">
    <property type="entry name" value="RNaseH-like_sf"/>
</dbReference>
<reference evidence="2" key="1">
    <citation type="journal article" date="2023" name="Insect Mol. Biol.">
        <title>Genome sequencing provides insights into the evolution of gene families encoding plant cell wall-degrading enzymes in longhorned beetles.</title>
        <authorList>
            <person name="Shin N.R."/>
            <person name="Okamura Y."/>
            <person name="Kirsch R."/>
            <person name="Pauchet Y."/>
        </authorList>
    </citation>
    <scope>NUCLEOTIDE SEQUENCE</scope>
    <source>
        <strain evidence="2">AMC_N1</strain>
    </source>
</reference>
<dbReference type="Pfam" id="PF02171">
    <property type="entry name" value="Piwi"/>
    <property type="match status" value="1"/>
</dbReference>
<proteinExistence type="predicted"/>
<feature type="domain" description="Piwi" evidence="1">
    <location>
        <begin position="42"/>
        <end position="322"/>
    </location>
</feature>
<evidence type="ECO:0000313" key="3">
    <source>
        <dbReference type="Proteomes" id="UP001162162"/>
    </source>
</evidence>
<sequence>MCRLGGVMGCRIAQPRLVRLVDDRTDTYMSACREHITKDIQIVVFICPSVRSDRYSVIKKMCCTQIPVASQVINSRTLSNPQKVRSIIQKIALQMTCKLGGTLWTVRFPFKGWMICGIDVYHVCAAVASLNESISRWYSLAMFQEKELGDFYKFAFTKALEKWKNENGVFPSKIVIIRDGVSDGQFEQCRRYEIEQFETCLRQFDLDTKLLFIVVQKRINTRIFALDREGASNPPPGTVLDHTVTRRYLQDFFLVPQNVRQGTVNPTHYVVLHDTCNLKPGQVQRLCYKLCHLYYNWPGTIRCPRPCQYAHKLAQLVGQYIKKAPSSALADKLFYL</sequence>
<dbReference type="AlphaFoldDB" id="A0AAV8XUH3"/>
<dbReference type="FunFam" id="3.30.420.10:FF:000014">
    <property type="entry name" value="Piwi-like RNA-mediated gene silencing 1"/>
    <property type="match status" value="1"/>
</dbReference>
<accession>A0AAV8XUH3</accession>
<keyword evidence="3" id="KW-1185">Reference proteome</keyword>
<dbReference type="InterPro" id="IPR003165">
    <property type="entry name" value="Piwi"/>
</dbReference>
<evidence type="ECO:0000259" key="1">
    <source>
        <dbReference type="PROSITE" id="PS50822"/>
    </source>
</evidence>
<dbReference type="PROSITE" id="PS50822">
    <property type="entry name" value="PIWI"/>
    <property type="match status" value="1"/>
</dbReference>
<dbReference type="GO" id="GO:0003676">
    <property type="term" value="F:nucleic acid binding"/>
    <property type="evidence" value="ECO:0007669"/>
    <property type="project" value="InterPro"/>
</dbReference>
<comment type="caution">
    <text evidence="2">The sequence shown here is derived from an EMBL/GenBank/DDBJ whole genome shotgun (WGS) entry which is preliminary data.</text>
</comment>
<dbReference type="SMART" id="SM00950">
    <property type="entry name" value="Piwi"/>
    <property type="match status" value="1"/>
</dbReference>
<name>A0AAV8XUH3_9CUCU</name>
<dbReference type="Gene3D" id="3.40.50.2300">
    <property type="match status" value="1"/>
</dbReference>
<dbReference type="PANTHER" id="PTHR22891">
    <property type="entry name" value="EUKARYOTIC TRANSLATION INITIATION FACTOR 2C"/>
    <property type="match status" value="1"/>
</dbReference>
<organism evidence="2 3">
    <name type="scientific">Aromia moschata</name>
    <dbReference type="NCBI Taxonomy" id="1265417"/>
    <lineage>
        <taxon>Eukaryota</taxon>
        <taxon>Metazoa</taxon>
        <taxon>Ecdysozoa</taxon>
        <taxon>Arthropoda</taxon>
        <taxon>Hexapoda</taxon>
        <taxon>Insecta</taxon>
        <taxon>Pterygota</taxon>
        <taxon>Neoptera</taxon>
        <taxon>Endopterygota</taxon>
        <taxon>Coleoptera</taxon>
        <taxon>Polyphaga</taxon>
        <taxon>Cucujiformia</taxon>
        <taxon>Chrysomeloidea</taxon>
        <taxon>Cerambycidae</taxon>
        <taxon>Cerambycinae</taxon>
        <taxon>Callichromatini</taxon>
        <taxon>Aromia</taxon>
    </lineage>
</organism>
<protein>
    <recommendedName>
        <fullName evidence="1">Piwi domain-containing protein</fullName>
    </recommendedName>
</protein>